<reference evidence="2 3" key="1">
    <citation type="journal article" date="2013" name="Biodegradation">
        <title>Occurrence of 4-tert-butylphenol (4-t-BP) biodegradation in an aquatic sample caused by the presence of Spirodela polyrrhiza and isolation of a 4-t-BP-utilizing bacterium.</title>
        <authorList>
            <person name="Ogata Y."/>
            <person name="Toyama T."/>
            <person name="Yu N."/>
            <person name="Wang X."/>
            <person name="Sei K."/>
            <person name="Ike M."/>
        </authorList>
    </citation>
    <scope>NUCLEOTIDE SEQUENCE [LARGE SCALE GENOMIC DNA]</scope>
    <source>
        <strain evidence="2 3">OMI</strain>
    </source>
</reference>
<reference evidence="2 3" key="2">
    <citation type="journal article" date="2013" name="Environ. Sci. Technol.">
        <title>The 4-tert-butylphenol-utilizing bacterium Sphingobium fuliginis OMI can degrade bisphenols via phenolic ring hydroxylation and meta-cleavage pathway.</title>
        <authorList>
            <person name="Ogata Y."/>
            <person name="Goda S."/>
            <person name="Toyama T."/>
            <person name="Sei K."/>
            <person name="Ike M."/>
        </authorList>
    </citation>
    <scope>NUCLEOTIDE SEQUENCE [LARGE SCALE GENOMIC DNA]</scope>
    <source>
        <strain evidence="2 3">OMI</strain>
    </source>
</reference>
<organism evidence="2 3">
    <name type="scientific">Sphingobium fuliginis (strain ATCC 27551)</name>
    <dbReference type="NCBI Taxonomy" id="336203"/>
    <lineage>
        <taxon>Bacteria</taxon>
        <taxon>Pseudomonadati</taxon>
        <taxon>Pseudomonadota</taxon>
        <taxon>Alphaproteobacteria</taxon>
        <taxon>Sphingomonadales</taxon>
        <taxon>Sphingomonadaceae</taxon>
        <taxon>Sphingobium</taxon>
    </lineage>
</organism>
<proteinExistence type="predicted"/>
<name>A0A292ZB74_SPHSA</name>
<feature type="region of interest" description="Disordered" evidence="1">
    <location>
        <begin position="1"/>
        <end position="40"/>
    </location>
</feature>
<dbReference type="Proteomes" id="UP000221538">
    <property type="component" value="Unassembled WGS sequence"/>
</dbReference>
<evidence type="ECO:0000256" key="1">
    <source>
        <dbReference type="SAM" id="MobiDB-lite"/>
    </source>
</evidence>
<dbReference type="EMBL" id="BEWI01000031">
    <property type="protein sequence ID" value="GAY20727.1"/>
    <property type="molecule type" value="Genomic_DNA"/>
</dbReference>
<sequence length="40" mass="4542">MFHRKIDRFAESPAAATAEWSRIPGATRRGGHARTPEHIR</sequence>
<protein>
    <submittedName>
        <fullName evidence="2">Uncharacterized protein</fullName>
    </submittedName>
</protein>
<dbReference type="AlphaFoldDB" id="A0A292ZB74"/>
<comment type="caution">
    <text evidence="2">The sequence shown here is derived from an EMBL/GenBank/DDBJ whole genome shotgun (WGS) entry which is preliminary data.</text>
</comment>
<evidence type="ECO:0000313" key="2">
    <source>
        <dbReference type="EMBL" id="GAY20727.1"/>
    </source>
</evidence>
<accession>A0A292ZB74</accession>
<evidence type="ECO:0000313" key="3">
    <source>
        <dbReference type="Proteomes" id="UP000221538"/>
    </source>
</evidence>
<gene>
    <name evidence="2" type="ORF">SFOMI_1257</name>
</gene>